<comment type="caution">
    <text evidence="1">The sequence shown here is derived from an EMBL/GenBank/DDBJ whole genome shotgun (WGS) entry which is preliminary data.</text>
</comment>
<keyword evidence="2" id="KW-1185">Reference proteome</keyword>
<name>A0ABT8PVW3_9ENTR</name>
<dbReference type="Proteomes" id="UP001174867">
    <property type="component" value="Unassembled WGS sequence"/>
</dbReference>
<accession>A0ABT8PVW3</accession>
<reference evidence="1 2" key="1">
    <citation type="submission" date="2023-07" db="EMBL/GenBank/DDBJ databases">
        <title>Citrobacter selenititolerans sp. nov., isolated from seleniferous soil.</title>
        <authorList>
            <person name="Zhang S."/>
            <person name="Li K."/>
            <person name="Peng J."/>
            <person name="Wang H."/>
            <person name="Sun J."/>
            <person name="Guo Y."/>
        </authorList>
    </citation>
    <scope>NUCLEOTIDE SEQUENCE [LARGE SCALE GENOMIC DNA]</scope>
    <source>
        <strain evidence="1 2">S2-9</strain>
    </source>
</reference>
<protein>
    <submittedName>
        <fullName evidence="1">Uncharacterized protein</fullName>
    </submittedName>
</protein>
<organism evidence="1 2">
    <name type="scientific">Citrobacter enshiensis</name>
    <dbReference type="NCBI Taxonomy" id="2971264"/>
    <lineage>
        <taxon>Bacteria</taxon>
        <taxon>Pseudomonadati</taxon>
        <taxon>Pseudomonadota</taxon>
        <taxon>Gammaproteobacteria</taxon>
        <taxon>Enterobacterales</taxon>
        <taxon>Enterobacteriaceae</taxon>
        <taxon>Citrobacter</taxon>
    </lineage>
</organism>
<proteinExistence type="predicted"/>
<dbReference type="RefSeq" id="WP_276293983.1">
    <property type="nucleotide sequence ID" value="NZ_CP119862.1"/>
</dbReference>
<dbReference type="EMBL" id="JAUJYW010000005">
    <property type="protein sequence ID" value="MDN8600403.1"/>
    <property type="molecule type" value="Genomic_DNA"/>
</dbReference>
<evidence type="ECO:0000313" key="2">
    <source>
        <dbReference type="Proteomes" id="UP001174867"/>
    </source>
</evidence>
<sequence>MHILLRCILSILLLMLISIPAISDSIALGIESRFNFMLLFF</sequence>
<evidence type="ECO:0000313" key="1">
    <source>
        <dbReference type="EMBL" id="MDN8600403.1"/>
    </source>
</evidence>
<gene>
    <name evidence="1" type="ORF">Q0A17_13420</name>
</gene>